<dbReference type="SUPFAM" id="SSF55729">
    <property type="entry name" value="Acyl-CoA N-acyltransferases (Nat)"/>
    <property type="match status" value="1"/>
</dbReference>
<dbReference type="Pfam" id="PF00583">
    <property type="entry name" value="Acetyltransf_1"/>
    <property type="match status" value="1"/>
</dbReference>
<organism evidence="2 3">
    <name type="scientific">Paenibacillus cookii</name>
    <dbReference type="NCBI Taxonomy" id="157839"/>
    <lineage>
        <taxon>Bacteria</taxon>
        <taxon>Bacillati</taxon>
        <taxon>Bacillota</taxon>
        <taxon>Bacilli</taxon>
        <taxon>Bacillales</taxon>
        <taxon>Paenibacillaceae</taxon>
        <taxon>Paenibacillus</taxon>
    </lineage>
</organism>
<protein>
    <recommendedName>
        <fullName evidence="1">N-acetyltransferase domain-containing protein</fullName>
    </recommendedName>
</protein>
<dbReference type="EMBL" id="BORW01000059">
    <property type="protein sequence ID" value="GIO70352.1"/>
    <property type="molecule type" value="Genomic_DNA"/>
</dbReference>
<dbReference type="InterPro" id="IPR000182">
    <property type="entry name" value="GNAT_dom"/>
</dbReference>
<feature type="domain" description="N-acetyltransferase" evidence="1">
    <location>
        <begin position="1"/>
        <end position="139"/>
    </location>
</feature>
<dbReference type="Gene3D" id="3.40.630.30">
    <property type="match status" value="1"/>
</dbReference>
<name>A0ABQ4M4F8_9BACL</name>
<evidence type="ECO:0000313" key="2">
    <source>
        <dbReference type="EMBL" id="GIO70352.1"/>
    </source>
</evidence>
<dbReference type="RefSeq" id="WP_036713294.1">
    <property type="nucleotide sequence ID" value="NZ_BORW01000059.1"/>
</dbReference>
<comment type="caution">
    <text evidence="2">The sequence shown here is derived from an EMBL/GenBank/DDBJ whole genome shotgun (WGS) entry which is preliminary data.</text>
</comment>
<evidence type="ECO:0000313" key="3">
    <source>
        <dbReference type="Proteomes" id="UP000680638"/>
    </source>
</evidence>
<sequence length="139" mass="15882">MRGYKDEDYLVCQSLYAAAFHEMRVRVGCFPDSAIAQPSEKERQTWKENAANRFVYEFNGEIVAYGHIPGNEIGSVSVRTDVQGRGIGRTFVKYLCNEIIRRGNPSVELWCVVGNHARNLYDSLGFTEKHVAQFMRKTL</sequence>
<keyword evidence="3" id="KW-1185">Reference proteome</keyword>
<dbReference type="InterPro" id="IPR016181">
    <property type="entry name" value="Acyl_CoA_acyltransferase"/>
</dbReference>
<proteinExistence type="predicted"/>
<dbReference type="CDD" id="cd04301">
    <property type="entry name" value="NAT_SF"/>
    <property type="match status" value="1"/>
</dbReference>
<dbReference type="PROSITE" id="PS51186">
    <property type="entry name" value="GNAT"/>
    <property type="match status" value="1"/>
</dbReference>
<reference evidence="2 3" key="1">
    <citation type="submission" date="2021-03" db="EMBL/GenBank/DDBJ databases">
        <title>Antimicrobial resistance genes in bacteria isolated from Japanese honey, and their potential for conferring macrolide and lincosamide resistance in the American foulbrood pathogen Paenibacillus larvae.</title>
        <authorList>
            <person name="Okamoto M."/>
            <person name="Kumagai M."/>
            <person name="Kanamori H."/>
            <person name="Takamatsu D."/>
        </authorList>
    </citation>
    <scope>NUCLEOTIDE SEQUENCE [LARGE SCALE GENOMIC DNA]</scope>
    <source>
        <strain evidence="2 3">J21TS3</strain>
    </source>
</reference>
<gene>
    <name evidence="2" type="ORF">J21TS3_51730</name>
</gene>
<evidence type="ECO:0000259" key="1">
    <source>
        <dbReference type="PROSITE" id="PS51186"/>
    </source>
</evidence>
<dbReference type="Proteomes" id="UP000680638">
    <property type="component" value="Unassembled WGS sequence"/>
</dbReference>
<accession>A0ABQ4M4F8</accession>